<comment type="caution">
    <text evidence="4">The sequence shown here is derived from an EMBL/GenBank/DDBJ whole genome shotgun (WGS) entry which is preliminary data.</text>
</comment>
<name>A0A8S1P0V8_9CILI</name>
<evidence type="ECO:0000256" key="1">
    <source>
        <dbReference type="ARBA" id="ARBA00004123"/>
    </source>
</evidence>
<dbReference type="GO" id="GO:0005634">
    <property type="term" value="C:nucleus"/>
    <property type="evidence" value="ECO:0007669"/>
    <property type="project" value="UniProtKB-SubCell"/>
</dbReference>
<sequence>MISIIQERDEVQKECSDKIENENSICYDEPHYSADDEQQHEEFEEDQEFAVYTPQQFACFKKPCPIFQDEFILDEDPKKKVCLEECTTTEQSEDHPALGDLEMLAAMLLKENQKKFSYPKDLPVPTNVEQHLEELKMRFSPSQKQEDFISTYVKGDDLLRIKVGLCEEILNDEETQKFEDWVEQLCTSTNHESLKEMARKQKVKRYLEKKHSRTYEKKVHYHIRQKVAEERLRVKGRFVTWTQALKMLNEQQDSKKSWTYNDYFKIKNLLNEKFGAIKSERSLKF</sequence>
<dbReference type="AlphaFoldDB" id="A0A8S1P0V8"/>
<dbReference type="InterPro" id="IPR010402">
    <property type="entry name" value="CCT_domain"/>
</dbReference>
<reference evidence="4" key="1">
    <citation type="submission" date="2021-01" db="EMBL/GenBank/DDBJ databases">
        <authorList>
            <consortium name="Genoscope - CEA"/>
            <person name="William W."/>
        </authorList>
    </citation>
    <scope>NUCLEOTIDE SEQUENCE</scope>
</reference>
<dbReference type="PANTHER" id="PTHR31874:SF1">
    <property type="entry name" value="ZINC FINGER PROTEIN CONSTANS-LIKE 6"/>
    <property type="match status" value="1"/>
</dbReference>
<protein>
    <recommendedName>
        <fullName evidence="3">CCT domain-containing protein</fullName>
    </recommendedName>
</protein>
<accession>A0A8S1P0V8</accession>
<comment type="subcellular location">
    <subcellularLocation>
        <location evidence="1">Nucleus</location>
    </subcellularLocation>
</comment>
<dbReference type="OrthoDB" id="153872at2759"/>
<dbReference type="PROSITE" id="PS51017">
    <property type="entry name" value="CCT"/>
    <property type="match status" value="1"/>
</dbReference>
<dbReference type="InterPro" id="IPR052453">
    <property type="entry name" value="CONSTANS-like_ZF"/>
</dbReference>
<organism evidence="4 5">
    <name type="scientific">Paramecium sonneborni</name>
    <dbReference type="NCBI Taxonomy" id="65129"/>
    <lineage>
        <taxon>Eukaryota</taxon>
        <taxon>Sar</taxon>
        <taxon>Alveolata</taxon>
        <taxon>Ciliophora</taxon>
        <taxon>Intramacronucleata</taxon>
        <taxon>Oligohymenophorea</taxon>
        <taxon>Peniculida</taxon>
        <taxon>Parameciidae</taxon>
        <taxon>Paramecium</taxon>
    </lineage>
</organism>
<dbReference type="Proteomes" id="UP000692954">
    <property type="component" value="Unassembled WGS sequence"/>
</dbReference>
<gene>
    <name evidence="4" type="ORF">PSON_ATCC_30995.1.T0650240</name>
</gene>
<dbReference type="EMBL" id="CAJJDN010000065">
    <property type="protein sequence ID" value="CAD8096065.1"/>
    <property type="molecule type" value="Genomic_DNA"/>
</dbReference>
<feature type="domain" description="CCT" evidence="3">
    <location>
        <begin position="199"/>
        <end position="241"/>
    </location>
</feature>
<dbReference type="PANTHER" id="PTHR31874">
    <property type="entry name" value="CCT MOTIF FAMILY PROTEIN, EXPRESSED"/>
    <property type="match status" value="1"/>
</dbReference>
<evidence type="ECO:0000259" key="3">
    <source>
        <dbReference type="PROSITE" id="PS51017"/>
    </source>
</evidence>
<keyword evidence="5" id="KW-1185">Reference proteome</keyword>
<evidence type="ECO:0000313" key="4">
    <source>
        <dbReference type="EMBL" id="CAD8096065.1"/>
    </source>
</evidence>
<proteinExistence type="predicted"/>
<evidence type="ECO:0000313" key="5">
    <source>
        <dbReference type="Proteomes" id="UP000692954"/>
    </source>
</evidence>
<evidence type="ECO:0000256" key="2">
    <source>
        <dbReference type="ARBA" id="ARBA00023242"/>
    </source>
</evidence>
<dbReference type="Pfam" id="PF06203">
    <property type="entry name" value="CCT"/>
    <property type="match status" value="1"/>
</dbReference>
<keyword evidence="2" id="KW-0539">Nucleus</keyword>